<dbReference type="EMBL" id="BA000012">
    <property type="protein sequence ID" value="BAB48043.1"/>
    <property type="molecule type" value="Genomic_DNA"/>
</dbReference>
<protein>
    <submittedName>
        <fullName evidence="1">Mll0464 protein</fullName>
    </submittedName>
</protein>
<dbReference type="Gene3D" id="1.10.132.80">
    <property type="match status" value="1"/>
</dbReference>
<organism evidence="1 2">
    <name type="scientific">Mesorhizobium japonicum (strain LMG 29417 / CECT 9101 / MAFF 303099)</name>
    <name type="common">Mesorhizobium loti (strain MAFF 303099)</name>
    <dbReference type="NCBI Taxonomy" id="266835"/>
    <lineage>
        <taxon>Bacteria</taxon>
        <taxon>Pseudomonadati</taxon>
        <taxon>Pseudomonadota</taxon>
        <taxon>Alphaproteobacteria</taxon>
        <taxon>Hyphomicrobiales</taxon>
        <taxon>Phyllobacteriaceae</taxon>
        <taxon>Mesorhizobium</taxon>
    </lineage>
</organism>
<reference evidence="1 2" key="1">
    <citation type="journal article" date="2000" name="DNA Res.">
        <title>Complete genome structure of the nitrogen-fixing symbiotic bacterium Mesorhizobium loti.</title>
        <authorList>
            <person name="Kaneko T."/>
            <person name="Nakamura Y."/>
            <person name="Sato S."/>
            <person name="Asamizu E."/>
            <person name="Kato T."/>
            <person name="Sasamoto S."/>
            <person name="Watanabe A."/>
            <person name="Idesawa K."/>
            <person name="Ishikawa A."/>
            <person name="Kawashima K."/>
            <person name="Kimura T."/>
            <person name="Kishida Y."/>
            <person name="Kiyokawa C."/>
            <person name="Kohara M."/>
            <person name="Matsumoto M."/>
            <person name="Matsuno A."/>
            <person name="Mochizuki Y."/>
            <person name="Nakayama S."/>
            <person name="Nakazaki N."/>
            <person name="Shimpo S."/>
            <person name="Sugimoto M."/>
            <person name="Takeuchi C."/>
            <person name="Yamada M."/>
            <person name="Tabata S."/>
        </authorList>
    </citation>
    <scope>NUCLEOTIDE SEQUENCE [LARGE SCALE GENOMIC DNA]</scope>
    <source>
        <strain evidence="2">LMG 29417 / CECT 9101 / MAFF 303099</strain>
    </source>
</reference>
<evidence type="ECO:0000313" key="1">
    <source>
        <dbReference type="EMBL" id="BAB48043.1"/>
    </source>
</evidence>
<dbReference type="KEGG" id="mlo:mll0464"/>
<dbReference type="AlphaFoldDB" id="Q98MS0"/>
<gene>
    <name evidence="1" type="ordered locus">mll0464</name>
</gene>
<dbReference type="PATRIC" id="fig|266835.9.peg.375"/>
<dbReference type="Proteomes" id="UP000000552">
    <property type="component" value="Chromosome"/>
</dbReference>
<proteinExistence type="predicted"/>
<dbReference type="eggNOG" id="ENOG5032QTA">
    <property type="taxonomic scope" value="Bacteria"/>
</dbReference>
<dbReference type="InterPro" id="IPR032066">
    <property type="entry name" value="GP3_package"/>
</dbReference>
<accession>Q98MS0</accession>
<dbReference type="Pfam" id="PF16677">
    <property type="entry name" value="GP3_package"/>
    <property type="match status" value="1"/>
</dbReference>
<sequence length="154" mass="17271">MPAPEGNQFWKVRSTHGRSPIFVNPEKLWAACCEYFEWVDANPLYEAKPFAYQGDVKVENIAKMRAMTISGLCIFLDIARVTWAEYAKREDFAYITSQVEEIIRTQKFEGASADLLNANIIARELGLADKSELTGKDGQPLPLAPVVNVTISRS</sequence>
<name>Q98MS0_RHILO</name>
<evidence type="ECO:0000313" key="2">
    <source>
        <dbReference type="Proteomes" id="UP000000552"/>
    </source>
</evidence>
<dbReference type="HOGENOM" id="CLU_129161_0_0_5"/>